<protein>
    <submittedName>
        <fullName evidence="1">Uncharacterized protein</fullName>
    </submittedName>
</protein>
<dbReference type="AlphaFoldDB" id="A0A382JXF1"/>
<dbReference type="EMBL" id="UINC01076840">
    <property type="protein sequence ID" value="SVC16386.1"/>
    <property type="molecule type" value="Genomic_DNA"/>
</dbReference>
<name>A0A382JXF1_9ZZZZ</name>
<evidence type="ECO:0000313" key="1">
    <source>
        <dbReference type="EMBL" id="SVC16386.1"/>
    </source>
</evidence>
<accession>A0A382JXF1</accession>
<feature type="non-terminal residue" evidence="1">
    <location>
        <position position="1"/>
    </location>
</feature>
<organism evidence="1">
    <name type="scientific">marine metagenome</name>
    <dbReference type="NCBI Taxonomy" id="408172"/>
    <lineage>
        <taxon>unclassified sequences</taxon>
        <taxon>metagenomes</taxon>
        <taxon>ecological metagenomes</taxon>
    </lineage>
</organism>
<gene>
    <name evidence="1" type="ORF">METZ01_LOCUS269240</name>
</gene>
<reference evidence="1" key="1">
    <citation type="submission" date="2018-05" db="EMBL/GenBank/DDBJ databases">
        <authorList>
            <person name="Lanie J.A."/>
            <person name="Ng W.-L."/>
            <person name="Kazmierczak K.M."/>
            <person name="Andrzejewski T.M."/>
            <person name="Davidsen T.M."/>
            <person name="Wayne K.J."/>
            <person name="Tettelin H."/>
            <person name="Glass J.I."/>
            <person name="Rusch D."/>
            <person name="Podicherti R."/>
            <person name="Tsui H.-C.T."/>
            <person name="Winkler M.E."/>
        </authorList>
    </citation>
    <scope>NUCLEOTIDE SEQUENCE</scope>
</reference>
<proteinExistence type="predicted"/>
<sequence>CGEMQVIDDETRGRFYDDTPSHMGQPMVCPKCKKGRLVDGKKCPVNGCFYVQANQMADGRPICPVCKKTLP</sequence>